<dbReference type="OrthoDB" id="5234at2759"/>
<accession>A0A1E7FE05</accession>
<feature type="non-terminal residue" evidence="2">
    <location>
        <position position="1"/>
    </location>
</feature>
<protein>
    <submittedName>
        <fullName evidence="2">Uncharacterized protein</fullName>
    </submittedName>
</protein>
<dbReference type="Pfam" id="PF11267">
    <property type="entry name" value="DUF3067"/>
    <property type="match status" value="1"/>
</dbReference>
<reference evidence="2 3" key="1">
    <citation type="submission" date="2016-09" db="EMBL/GenBank/DDBJ databases">
        <title>Extensive genetic diversity and differential bi-allelic expression allows diatom success in the polar Southern Ocean.</title>
        <authorList>
            <consortium name="DOE Joint Genome Institute"/>
            <person name="Mock T."/>
            <person name="Otillar R.P."/>
            <person name="Strauss J."/>
            <person name="Dupont C."/>
            <person name="Frickenhaus S."/>
            <person name="Maumus F."/>
            <person name="Mcmullan M."/>
            <person name="Sanges R."/>
            <person name="Schmutz J."/>
            <person name="Toseland A."/>
            <person name="Valas R."/>
            <person name="Veluchamy A."/>
            <person name="Ward B.J."/>
            <person name="Allen A."/>
            <person name="Barry K."/>
            <person name="Falciatore A."/>
            <person name="Ferrante M."/>
            <person name="Fortunato A.E."/>
            <person name="Gloeckner G."/>
            <person name="Gruber A."/>
            <person name="Hipkin R."/>
            <person name="Janech M."/>
            <person name="Kroth P."/>
            <person name="Leese F."/>
            <person name="Lindquist E."/>
            <person name="Lyon B.R."/>
            <person name="Martin J."/>
            <person name="Mayer C."/>
            <person name="Parker M."/>
            <person name="Quesneville H."/>
            <person name="Raymond J."/>
            <person name="Uhlig C."/>
            <person name="Valentin K.U."/>
            <person name="Worden A.Z."/>
            <person name="Armbrust E.V."/>
            <person name="Bowler C."/>
            <person name="Green B."/>
            <person name="Moulton V."/>
            <person name="Van Oosterhout C."/>
            <person name="Grigoriev I."/>
        </authorList>
    </citation>
    <scope>NUCLEOTIDE SEQUENCE [LARGE SCALE GENOMIC DNA]</scope>
    <source>
        <strain evidence="2 3">CCMP1102</strain>
    </source>
</reference>
<dbReference type="InterPro" id="IPR021420">
    <property type="entry name" value="DUF3067"/>
</dbReference>
<keyword evidence="1" id="KW-0175">Coiled coil</keyword>
<dbReference type="Proteomes" id="UP000095751">
    <property type="component" value="Unassembled WGS sequence"/>
</dbReference>
<organism evidence="2 3">
    <name type="scientific">Fragilariopsis cylindrus CCMP1102</name>
    <dbReference type="NCBI Taxonomy" id="635003"/>
    <lineage>
        <taxon>Eukaryota</taxon>
        <taxon>Sar</taxon>
        <taxon>Stramenopiles</taxon>
        <taxon>Ochrophyta</taxon>
        <taxon>Bacillariophyta</taxon>
        <taxon>Bacillariophyceae</taxon>
        <taxon>Bacillariophycidae</taxon>
        <taxon>Bacillariales</taxon>
        <taxon>Bacillariaceae</taxon>
        <taxon>Fragilariopsis</taxon>
    </lineage>
</organism>
<proteinExistence type="predicted"/>
<dbReference type="AlphaFoldDB" id="A0A1E7FE05"/>
<keyword evidence="3" id="KW-1185">Reference proteome</keyword>
<dbReference type="EMBL" id="KV784358">
    <property type="protein sequence ID" value="OEU16401.1"/>
    <property type="molecule type" value="Genomic_DNA"/>
</dbReference>
<evidence type="ECO:0000313" key="2">
    <source>
        <dbReference type="EMBL" id="OEU16401.1"/>
    </source>
</evidence>
<dbReference type="KEGG" id="fcy:FRACYDRAFT_154162"/>
<name>A0A1E7FE05_9STRA</name>
<dbReference type="InParanoid" id="A0A1E7FE05"/>
<evidence type="ECO:0000256" key="1">
    <source>
        <dbReference type="SAM" id="Coils"/>
    </source>
</evidence>
<dbReference type="PANTHER" id="PTHR35126">
    <property type="entry name" value="SLR0598 PROTEIN"/>
    <property type="match status" value="1"/>
</dbReference>
<gene>
    <name evidence="2" type="ORF">FRACYDRAFT_154162</name>
</gene>
<sequence length="148" mass="17249">DSNNGDDETADVSLDGFQKARKRLDEQLQKEQDKLQEYDGYFLRDVIYAKWGFCYDVDFNRVDSFGTKLYLNVLPFHLGARNEFRHETELDYLCHLQAVIEILEKYDQLDYVSSQIIETNKKPRAGTSPLVAVPLRLDLTPKQVEEII</sequence>
<feature type="coiled-coil region" evidence="1">
    <location>
        <begin position="14"/>
        <end position="41"/>
    </location>
</feature>
<feature type="non-terminal residue" evidence="2">
    <location>
        <position position="148"/>
    </location>
</feature>
<evidence type="ECO:0000313" key="3">
    <source>
        <dbReference type="Proteomes" id="UP000095751"/>
    </source>
</evidence>
<dbReference type="PANTHER" id="PTHR35126:SF1">
    <property type="entry name" value="DUF3067 DOMAIN-CONTAINING PROTEIN"/>
    <property type="match status" value="1"/>
</dbReference>
<dbReference type="Gene3D" id="3.30.428.40">
    <property type="entry name" value="Protein of unknown function DUF3067"/>
    <property type="match status" value="1"/>
</dbReference>